<feature type="compositionally biased region" description="Low complexity" evidence="3">
    <location>
        <begin position="104"/>
        <end position="118"/>
    </location>
</feature>
<feature type="compositionally biased region" description="Polar residues" evidence="3">
    <location>
        <begin position="532"/>
        <end position="578"/>
    </location>
</feature>
<dbReference type="FunCoup" id="A0A163K284">
    <property type="interactions" value="214"/>
</dbReference>
<feature type="compositionally biased region" description="Polar residues" evidence="3">
    <location>
        <begin position="508"/>
        <end position="524"/>
    </location>
</feature>
<dbReference type="PANTHER" id="PTHR23335">
    <property type="entry name" value="CALMODULIN-BINDING TRANSCRIPTION ACTIVATOR CAMTA"/>
    <property type="match status" value="1"/>
</dbReference>
<dbReference type="InParanoid" id="A0A163K284"/>
<evidence type="ECO:0000256" key="2">
    <source>
        <dbReference type="PROSITE-ProRule" id="PRU00023"/>
    </source>
</evidence>
<keyword evidence="1 2" id="KW-0040">ANK repeat</keyword>
<dbReference type="Pfam" id="PF25603">
    <property type="entry name" value="SPT23_MGA2_DBD"/>
    <property type="match status" value="1"/>
</dbReference>
<dbReference type="Proteomes" id="UP000078561">
    <property type="component" value="Unassembled WGS sequence"/>
</dbReference>
<name>A0A163K284_ABSGL</name>
<dbReference type="PROSITE" id="PS50297">
    <property type="entry name" value="ANK_REP_REGION"/>
    <property type="match status" value="1"/>
</dbReference>
<dbReference type="SMART" id="SM00429">
    <property type="entry name" value="IPT"/>
    <property type="match status" value="1"/>
</dbReference>
<dbReference type="InterPro" id="IPR014756">
    <property type="entry name" value="Ig_E-set"/>
</dbReference>
<feature type="region of interest" description="Disordered" evidence="3">
    <location>
        <begin position="1"/>
        <end position="23"/>
    </location>
</feature>
<keyword evidence="6" id="KW-1185">Reference proteome</keyword>
<feature type="compositionally biased region" description="Polar residues" evidence="3">
    <location>
        <begin position="621"/>
        <end position="634"/>
    </location>
</feature>
<dbReference type="Gene3D" id="1.25.40.20">
    <property type="entry name" value="Ankyrin repeat-containing domain"/>
    <property type="match status" value="1"/>
</dbReference>
<dbReference type="GO" id="GO:0003712">
    <property type="term" value="F:transcription coregulator activity"/>
    <property type="evidence" value="ECO:0007669"/>
    <property type="project" value="TreeGrafter"/>
</dbReference>
<feature type="compositionally biased region" description="Polar residues" evidence="3">
    <location>
        <begin position="138"/>
        <end position="153"/>
    </location>
</feature>
<dbReference type="InterPro" id="IPR013783">
    <property type="entry name" value="Ig-like_fold"/>
</dbReference>
<dbReference type="InterPro" id="IPR002909">
    <property type="entry name" value="IPT_dom"/>
</dbReference>
<feature type="compositionally biased region" description="Basic and acidic residues" evidence="3">
    <location>
        <begin position="489"/>
        <end position="499"/>
    </location>
</feature>
<feature type="region of interest" description="Disordered" evidence="3">
    <location>
        <begin position="446"/>
        <end position="580"/>
    </location>
</feature>
<feature type="domain" description="IPT/TIG" evidence="4">
    <location>
        <begin position="728"/>
        <end position="813"/>
    </location>
</feature>
<dbReference type="EMBL" id="LT554417">
    <property type="protein sequence ID" value="SAM04791.1"/>
    <property type="molecule type" value="Genomic_DNA"/>
</dbReference>
<dbReference type="Gene3D" id="2.60.40.10">
    <property type="entry name" value="Immunoglobulins"/>
    <property type="match status" value="1"/>
</dbReference>
<dbReference type="AlphaFoldDB" id="A0A163K284"/>
<feature type="region of interest" description="Disordered" evidence="3">
    <location>
        <begin position="98"/>
        <end position="153"/>
    </location>
</feature>
<dbReference type="GO" id="GO:0003690">
    <property type="term" value="F:double-stranded DNA binding"/>
    <property type="evidence" value="ECO:0007669"/>
    <property type="project" value="TreeGrafter"/>
</dbReference>
<dbReference type="InterPro" id="IPR002110">
    <property type="entry name" value="Ankyrin_rpt"/>
</dbReference>
<feature type="region of interest" description="Disordered" evidence="3">
    <location>
        <begin position="1053"/>
        <end position="1080"/>
    </location>
</feature>
<accession>A0A163K284</accession>
<proteinExistence type="predicted"/>
<protein>
    <recommendedName>
        <fullName evidence="4">IPT/TIG domain-containing protein</fullName>
    </recommendedName>
</protein>
<dbReference type="SUPFAM" id="SSF81296">
    <property type="entry name" value="E set domains"/>
    <property type="match status" value="1"/>
</dbReference>
<feature type="compositionally biased region" description="Basic residues" evidence="3">
    <location>
        <begin position="855"/>
        <end position="870"/>
    </location>
</feature>
<dbReference type="STRING" id="4829.A0A163K284"/>
<dbReference type="InterPro" id="IPR057962">
    <property type="entry name" value="SPT23_MGA2_DBD"/>
</dbReference>
<dbReference type="GO" id="GO:0006357">
    <property type="term" value="P:regulation of transcription by RNA polymerase II"/>
    <property type="evidence" value="ECO:0007669"/>
    <property type="project" value="TreeGrafter"/>
</dbReference>
<feature type="compositionally biased region" description="Polar residues" evidence="3">
    <location>
        <begin position="1"/>
        <end position="20"/>
    </location>
</feature>
<dbReference type="PROSITE" id="PS50088">
    <property type="entry name" value="ANK_REPEAT"/>
    <property type="match status" value="1"/>
</dbReference>
<dbReference type="OMA" id="RVETNML"/>
<sequence length="1150" mass="126826">MQQQQPSFTMDADATSSKNVDQQHSDKVMDLFLQQVNEYSTQHLSFDDRMTGVNDLTQSDFFSHTDQSENRRDSTAHDFSHLSMPSTSFLGIQDHSAALQQQGSPTSSYLSSPSSSSTGAAAVSIQQQPTANNNNNNTSSTFKDQPSKQNTKEGSSLLHVFTNPLLHAIPMLARNCLNFEDFLTQASVQGQNGLLGFKDANKANVSHHPFTSPHRLMTDTIAGDPSMSMMTMEKPESPWHVKVLGLPSSGAKSRVETQIKICIQLTNSTGELATNWSHLMLPEHMVARDKLKRRNPNKYGTAGGDIQQQTNGNGSPSLESDILKLEAAVVCDGHADNEIIMCSSCVHRERKRMKRKRDNKVARAVNKEGGAAKLAALFANDLPDLSNDNVMAEERRKILLFNCSEYVDFSNGEATLPTRVTCYCRHHSEKVGFRIVFTIKDGHNHVLGTGRSPPIMITDDHKSPKTLSSTSAPQATPSTTSSNNRKRSRNDEDFADPKQHASSKRKINSNNMDADSDSGVSSPVISAPATPISANDEVTPTSPGTQRQQHRSPSTLANPQSLATDSGQRYGDTSSLDNPQGELRAHLETTPKSSSSSSSMFVDNAQGELFDFLNASTMNGNPLASMNLNTNQDPLQPQQQQQQQQQHMMSMMHQQQQQLLSHFSQTPFSNATNRRRTAPSISAQQQRPRQHSDVGTAAATTVGGIMNDVYTKMFQQRRTTESSNKISVPRLHRLIPAEGPIYGGSEVTVLGSNFYEGLTCLFGESPAIPTHCWSANTLLCILPPAATAGPVVVSFKEHPLMLEGQDVVLFTYFDESDRALMELALQVVGLKTMGKVEDARQIAMRIVQGSNNNQNRRHSHRNAHSSRSKNRSLVTMTTGAAFYPSTQRFSYRHYLTPKAAQAIYDNAHMLFYTRLEEQIIGALLAANAMITGTVNNAPRLWVKNCISLTNQYQHTLLHLAAIRGYDRLVRVLVHNLECDVDLTDRNGFTALHFASWTGKVGIVRLLLDKTDWTIETVTGKTAWQLALDAGHHHVVALFQDHWKRYHYNNNNNTPTPSLHLSRHKRSPSRSSSVLSEPSYLSSSSTTTTIVRIPLIDIIPSSAAVSSAKSILPEQLFNALSSLYIVSTNTPCIQQLGQSVSTVYTSMLDPF</sequence>
<dbReference type="Pfam" id="PF12796">
    <property type="entry name" value="Ank_2"/>
    <property type="match status" value="1"/>
</dbReference>
<evidence type="ECO:0000313" key="6">
    <source>
        <dbReference type="Proteomes" id="UP000078561"/>
    </source>
</evidence>
<evidence type="ECO:0000313" key="5">
    <source>
        <dbReference type="EMBL" id="SAM04791.1"/>
    </source>
</evidence>
<dbReference type="GO" id="GO:0005634">
    <property type="term" value="C:nucleus"/>
    <property type="evidence" value="ECO:0007669"/>
    <property type="project" value="TreeGrafter"/>
</dbReference>
<feature type="compositionally biased region" description="Low complexity" evidence="3">
    <location>
        <begin position="635"/>
        <end position="665"/>
    </location>
</feature>
<gene>
    <name evidence="5" type="primary">ABSGL_10657.1 scaffold 12033</name>
</gene>
<feature type="region of interest" description="Disordered" evidence="3">
    <location>
        <begin position="621"/>
        <end position="695"/>
    </location>
</feature>
<dbReference type="OrthoDB" id="71307at2759"/>
<evidence type="ECO:0000256" key="1">
    <source>
        <dbReference type="ARBA" id="ARBA00023043"/>
    </source>
</evidence>
<dbReference type="CDD" id="cd00102">
    <property type="entry name" value="IPT"/>
    <property type="match status" value="1"/>
</dbReference>
<feature type="repeat" description="ANK" evidence="2">
    <location>
        <begin position="986"/>
        <end position="1009"/>
    </location>
</feature>
<feature type="region of interest" description="Disordered" evidence="3">
    <location>
        <begin position="847"/>
        <end position="871"/>
    </location>
</feature>
<dbReference type="SUPFAM" id="SSF48403">
    <property type="entry name" value="Ankyrin repeat"/>
    <property type="match status" value="1"/>
</dbReference>
<organism evidence="5">
    <name type="scientific">Absidia glauca</name>
    <name type="common">Pin mould</name>
    <dbReference type="NCBI Taxonomy" id="4829"/>
    <lineage>
        <taxon>Eukaryota</taxon>
        <taxon>Fungi</taxon>
        <taxon>Fungi incertae sedis</taxon>
        <taxon>Mucoromycota</taxon>
        <taxon>Mucoromycotina</taxon>
        <taxon>Mucoromycetes</taxon>
        <taxon>Mucorales</taxon>
        <taxon>Cunninghamellaceae</taxon>
        <taxon>Absidia</taxon>
    </lineage>
</organism>
<reference evidence="5" key="1">
    <citation type="submission" date="2016-04" db="EMBL/GenBank/DDBJ databases">
        <authorList>
            <person name="Evans L.H."/>
            <person name="Alamgir A."/>
            <person name="Owens N."/>
            <person name="Weber N.D."/>
            <person name="Virtaneva K."/>
            <person name="Barbian K."/>
            <person name="Babar A."/>
            <person name="Rosenke K."/>
        </authorList>
    </citation>
    <scope>NUCLEOTIDE SEQUENCE [LARGE SCALE GENOMIC DNA]</scope>
    <source>
        <strain evidence="5">CBS 101.48</strain>
    </source>
</reference>
<feature type="compositionally biased region" description="Polar residues" evidence="3">
    <location>
        <begin position="306"/>
        <end position="317"/>
    </location>
</feature>
<feature type="compositionally biased region" description="Low complexity" evidence="3">
    <location>
        <begin position="1068"/>
        <end position="1080"/>
    </location>
</feature>
<evidence type="ECO:0000259" key="4">
    <source>
        <dbReference type="SMART" id="SM00429"/>
    </source>
</evidence>
<dbReference type="InterPro" id="IPR036770">
    <property type="entry name" value="Ankyrin_rpt-contain_sf"/>
</dbReference>
<dbReference type="PANTHER" id="PTHR23335:SF1">
    <property type="entry name" value="CALMODULIN-BINDING TRANSCRIPTION ACTIVATOR, ISOFORM F"/>
    <property type="match status" value="1"/>
</dbReference>
<feature type="region of interest" description="Disordered" evidence="3">
    <location>
        <begin position="295"/>
        <end position="317"/>
    </location>
</feature>
<dbReference type="Pfam" id="PF01833">
    <property type="entry name" value="TIG"/>
    <property type="match status" value="1"/>
</dbReference>
<evidence type="ECO:0000256" key="3">
    <source>
        <dbReference type="SAM" id="MobiDB-lite"/>
    </source>
</evidence>
<feature type="compositionally biased region" description="Low complexity" evidence="3">
    <location>
        <begin position="468"/>
        <end position="483"/>
    </location>
</feature>
<dbReference type="SMART" id="SM00248">
    <property type="entry name" value="ANK"/>
    <property type="match status" value="3"/>
</dbReference>